<gene>
    <name evidence="2" type="ORF">EP867_10655</name>
</gene>
<protein>
    <recommendedName>
        <fullName evidence="4">Thioredoxin family protein</fullName>
    </recommendedName>
</protein>
<reference evidence="2 3" key="1">
    <citation type="journal article" date="2015" name="Int. J. Syst. Evol. Microbiol.">
        <title>Gemmobacter intermedius sp. nov., isolated from a white stork (Ciconia ciconia).</title>
        <authorList>
            <person name="Kampfer P."/>
            <person name="Jerzak L."/>
            <person name="Wilharm G."/>
            <person name="Golke J."/>
            <person name="Busse H.J."/>
            <person name="Glaeser S.P."/>
        </authorList>
    </citation>
    <scope>NUCLEOTIDE SEQUENCE [LARGE SCALE GENOMIC DNA]</scope>
    <source>
        <strain evidence="2 3">119/4</strain>
    </source>
</reference>
<comment type="caution">
    <text evidence="2">The sequence shown here is derived from an EMBL/GenBank/DDBJ whole genome shotgun (WGS) entry which is preliminary data.</text>
</comment>
<evidence type="ECO:0008006" key="4">
    <source>
        <dbReference type="Google" id="ProtNLM"/>
    </source>
</evidence>
<accession>A0A3S3YC20</accession>
<dbReference type="Gene3D" id="3.40.30.10">
    <property type="entry name" value="Glutaredoxin"/>
    <property type="match status" value="1"/>
</dbReference>
<dbReference type="SUPFAM" id="SSF52833">
    <property type="entry name" value="Thioredoxin-like"/>
    <property type="match status" value="1"/>
</dbReference>
<dbReference type="RefSeq" id="WP_128488987.1">
    <property type="nucleotide sequence ID" value="NZ_JBHLXB010000003.1"/>
</dbReference>
<organism evidence="2 3">
    <name type="scientific">Falsigemmobacter intermedius</name>
    <dbReference type="NCBI Taxonomy" id="1553448"/>
    <lineage>
        <taxon>Bacteria</taxon>
        <taxon>Pseudomonadati</taxon>
        <taxon>Pseudomonadota</taxon>
        <taxon>Alphaproteobacteria</taxon>
        <taxon>Rhodobacterales</taxon>
        <taxon>Paracoccaceae</taxon>
        <taxon>Falsigemmobacter</taxon>
    </lineage>
</organism>
<name>A0A3S3YC20_9RHOB</name>
<evidence type="ECO:0000313" key="2">
    <source>
        <dbReference type="EMBL" id="RWY40941.1"/>
    </source>
</evidence>
<keyword evidence="1" id="KW-0732">Signal</keyword>
<evidence type="ECO:0000313" key="3">
    <source>
        <dbReference type="Proteomes" id="UP000287168"/>
    </source>
</evidence>
<dbReference type="Proteomes" id="UP000287168">
    <property type="component" value="Unassembled WGS sequence"/>
</dbReference>
<evidence type="ECO:0000256" key="1">
    <source>
        <dbReference type="SAM" id="SignalP"/>
    </source>
</evidence>
<keyword evidence="3" id="KW-1185">Reference proteome</keyword>
<dbReference type="EMBL" id="SBLC01000013">
    <property type="protein sequence ID" value="RWY40941.1"/>
    <property type="molecule type" value="Genomic_DNA"/>
</dbReference>
<dbReference type="OrthoDB" id="7362982at2"/>
<dbReference type="AlphaFoldDB" id="A0A3S3YC20"/>
<feature type="signal peptide" evidence="1">
    <location>
        <begin position="1"/>
        <end position="20"/>
    </location>
</feature>
<sequence length="119" mass="12943">MRFLLSLLLPLWLATGGAMAQSLVMVEQPGCLYCARWHEEIGLAYPKTPLGERLGLVRVPLSGIGEQPFTTARPVTFTPTFLLIVNGQEAGRLEGYAGAHFFWPLLEGMVDKAGIAKDG</sequence>
<feature type="chain" id="PRO_5018751135" description="Thioredoxin family protein" evidence="1">
    <location>
        <begin position="21"/>
        <end position="119"/>
    </location>
</feature>
<proteinExistence type="predicted"/>
<dbReference type="InterPro" id="IPR036249">
    <property type="entry name" value="Thioredoxin-like_sf"/>
</dbReference>